<gene>
    <name evidence="8" type="ORF">AYI69_g10620</name>
</gene>
<keyword evidence="5" id="KW-0378">Hydrolase</keyword>
<evidence type="ECO:0000313" key="8">
    <source>
        <dbReference type="EMBL" id="OMJ09515.1"/>
    </source>
</evidence>
<name>A0A1R1X4F7_9FUNG</name>
<dbReference type="GO" id="GO:0003964">
    <property type="term" value="F:RNA-directed DNA polymerase activity"/>
    <property type="evidence" value="ECO:0007669"/>
    <property type="project" value="UniProtKB-KW"/>
</dbReference>
<keyword evidence="2" id="KW-0548">Nucleotidyltransferase</keyword>
<dbReference type="InterPro" id="IPR043502">
    <property type="entry name" value="DNA/RNA_pol_sf"/>
</dbReference>
<sequence length="135" mass="15426">MNALKKMILEAPMLLKPDFSKNFVLSTEASSFAIGAMLEQQNDDGSLAPVAYYSKKLKDVETRYSAYEREALAVVSAVKHFRCYLWNNEFDVYTDNSAVSRLYNLSEPTGRVARWISFLSEFRINLKHRKGKDTG</sequence>
<evidence type="ECO:0000313" key="9">
    <source>
        <dbReference type="Proteomes" id="UP000187429"/>
    </source>
</evidence>
<dbReference type="OrthoDB" id="2194935at2759"/>
<dbReference type="SUPFAM" id="SSF56672">
    <property type="entry name" value="DNA/RNA polymerases"/>
    <property type="match status" value="1"/>
</dbReference>
<dbReference type="Proteomes" id="UP000187429">
    <property type="component" value="Unassembled WGS sequence"/>
</dbReference>
<proteinExistence type="predicted"/>
<evidence type="ECO:0000256" key="2">
    <source>
        <dbReference type="ARBA" id="ARBA00022695"/>
    </source>
</evidence>
<keyword evidence="6" id="KW-0695">RNA-directed DNA polymerase</keyword>
<dbReference type="Pfam" id="PF17917">
    <property type="entry name" value="RT_RNaseH"/>
    <property type="match status" value="1"/>
</dbReference>
<dbReference type="FunFam" id="3.10.20.370:FF:000001">
    <property type="entry name" value="Retrovirus-related Pol polyprotein from transposon 17.6-like protein"/>
    <property type="match status" value="1"/>
</dbReference>
<dbReference type="PANTHER" id="PTHR37984">
    <property type="entry name" value="PROTEIN CBG26694"/>
    <property type="match status" value="1"/>
</dbReference>
<dbReference type="PANTHER" id="PTHR37984:SF5">
    <property type="entry name" value="PROTEIN NYNRIN-LIKE"/>
    <property type="match status" value="1"/>
</dbReference>
<keyword evidence="3" id="KW-0540">Nuclease</keyword>
<feature type="domain" description="Reverse transcriptase RNase H-like" evidence="7">
    <location>
        <begin position="18"/>
        <end position="122"/>
    </location>
</feature>
<dbReference type="Gene3D" id="3.10.20.370">
    <property type="match status" value="1"/>
</dbReference>
<comment type="caution">
    <text evidence="8">The sequence shown here is derived from an EMBL/GenBank/DDBJ whole genome shotgun (WGS) entry which is preliminary data.</text>
</comment>
<evidence type="ECO:0000256" key="5">
    <source>
        <dbReference type="ARBA" id="ARBA00022801"/>
    </source>
</evidence>
<evidence type="ECO:0000256" key="3">
    <source>
        <dbReference type="ARBA" id="ARBA00022722"/>
    </source>
</evidence>
<protein>
    <submittedName>
        <fullName evidence="8">Retrovirus-related Pol polyprotein from transposon</fullName>
    </submittedName>
</protein>
<dbReference type="InterPro" id="IPR050951">
    <property type="entry name" value="Retrovirus_Pol_polyprotein"/>
</dbReference>
<accession>A0A1R1X4F7</accession>
<dbReference type="InterPro" id="IPR041373">
    <property type="entry name" value="RT_RNaseH"/>
</dbReference>
<evidence type="ECO:0000256" key="4">
    <source>
        <dbReference type="ARBA" id="ARBA00022759"/>
    </source>
</evidence>
<evidence type="ECO:0000256" key="1">
    <source>
        <dbReference type="ARBA" id="ARBA00022679"/>
    </source>
</evidence>
<organism evidence="8 9">
    <name type="scientific">Smittium culicis</name>
    <dbReference type="NCBI Taxonomy" id="133412"/>
    <lineage>
        <taxon>Eukaryota</taxon>
        <taxon>Fungi</taxon>
        <taxon>Fungi incertae sedis</taxon>
        <taxon>Zoopagomycota</taxon>
        <taxon>Kickxellomycotina</taxon>
        <taxon>Harpellomycetes</taxon>
        <taxon>Harpellales</taxon>
        <taxon>Legeriomycetaceae</taxon>
        <taxon>Smittium</taxon>
    </lineage>
</organism>
<reference evidence="9" key="1">
    <citation type="submission" date="2017-01" db="EMBL/GenBank/DDBJ databases">
        <authorList>
            <person name="Wang Y."/>
            <person name="White M."/>
            <person name="Kvist S."/>
            <person name="Moncalvo J.-M."/>
        </authorList>
    </citation>
    <scope>NUCLEOTIDE SEQUENCE [LARGE SCALE GENOMIC DNA]</scope>
    <source>
        <strain evidence="9">ID-206-W2</strain>
    </source>
</reference>
<dbReference type="GO" id="GO:0016787">
    <property type="term" value="F:hydrolase activity"/>
    <property type="evidence" value="ECO:0007669"/>
    <property type="project" value="UniProtKB-KW"/>
</dbReference>
<dbReference type="CDD" id="cd09274">
    <property type="entry name" value="RNase_HI_RT_Ty3"/>
    <property type="match status" value="1"/>
</dbReference>
<keyword evidence="4" id="KW-0255">Endonuclease</keyword>
<dbReference type="EMBL" id="LSSM01007022">
    <property type="protein sequence ID" value="OMJ09515.1"/>
    <property type="molecule type" value="Genomic_DNA"/>
</dbReference>
<dbReference type="GO" id="GO:0004519">
    <property type="term" value="F:endonuclease activity"/>
    <property type="evidence" value="ECO:0007669"/>
    <property type="project" value="UniProtKB-KW"/>
</dbReference>
<evidence type="ECO:0000256" key="6">
    <source>
        <dbReference type="ARBA" id="ARBA00022918"/>
    </source>
</evidence>
<evidence type="ECO:0000259" key="7">
    <source>
        <dbReference type="Pfam" id="PF17917"/>
    </source>
</evidence>
<dbReference type="AlphaFoldDB" id="A0A1R1X4F7"/>
<keyword evidence="1" id="KW-0808">Transferase</keyword>
<keyword evidence="9" id="KW-1185">Reference proteome</keyword>